<feature type="non-terminal residue" evidence="1">
    <location>
        <position position="43"/>
    </location>
</feature>
<proteinExistence type="predicted"/>
<dbReference type="EMBL" id="LR797045">
    <property type="protein sequence ID" value="CAB4183671.1"/>
    <property type="molecule type" value="Genomic_DNA"/>
</dbReference>
<protein>
    <submittedName>
        <fullName evidence="1">Uncharacterized protein</fullName>
    </submittedName>
</protein>
<accession>A0A6J5QQA8</accession>
<organism evidence="1">
    <name type="scientific">uncultured Caudovirales phage</name>
    <dbReference type="NCBI Taxonomy" id="2100421"/>
    <lineage>
        <taxon>Viruses</taxon>
        <taxon>Duplodnaviria</taxon>
        <taxon>Heunggongvirae</taxon>
        <taxon>Uroviricota</taxon>
        <taxon>Caudoviricetes</taxon>
        <taxon>Peduoviridae</taxon>
        <taxon>Maltschvirus</taxon>
        <taxon>Maltschvirus maltsch</taxon>
    </lineage>
</organism>
<evidence type="ECO:0000313" key="1">
    <source>
        <dbReference type="EMBL" id="CAB4183671.1"/>
    </source>
</evidence>
<reference evidence="1" key="1">
    <citation type="submission" date="2020-05" db="EMBL/GenBank/DDBJ databases">
        <authorList>
            <person name="Chiriac C."/>
            <person name="Salcher M."/>
            <person name="Ghai R."/>
            <person name="Kavagutti S V."/>
        </authorList>
    </citation>
    <scope>NUCLEOTIDE SEQUENCE</scope>
</reference>
<sequence>MAEINWGLIDTQSPAKIANALMPSPEQQGAQALQVMQMQHAAG</sequence>
<gene>
    <name evidence="1" type="ORF">UFOVP1100_54</name>
</gene>
<name>A0A6J5QQA8_9CAUD</name>